<dbReference type="PROSITE" id="PS50076">
    <property type="entry name" value="DNAJ_2"/>
    <property type="match status" value="1"/>
</dbReference>
<dbReference type="SUPFAM" id="SSF49493">
    <property type="entry name" value="HSP40/DnaJ peptide-binding domain"/>
    <property type="match status" value="2"/>
</dbReference>
<dbReference type="Pfam" id="PF00226">
    <property type="entry name" value="DnaJ"/>
    <property type="match status" value="1"/>
</dbReference>
<dbReference type="CDD" id="cd10747">
    <property type="entry name" value="DnaJ_C"/>
    <property type="match status" value="1"/>
</dbReference>
<dbReference type="InterPro" id="IPR036869">
    <property type="entry name" value="J_dom_sf"/>
</dbReference>
<dbReference type="Pfam" id="PF01556">
    <property type="entry name" value="DnaJ_C"/>
    <property type="match status" value="1"/>
</dbReference>
<dbReference type="InterPro" id="IPR002939">
    <property type="entry name" value="DnaJ_C"/>
</dbReference>
<dbReference type="GO" id="GO:0042026">
    <property type="term" value="P:protein refolding"/>
    <property type="evidence" value="ECO:0007669"/>
    <property type="project" value="TreeGrafter"/>
</dbReference>
<dbReference type="PANTHER" id="PTHR43096">
    <property type="entry name" value="DNAJ HOMOLOG 1, MITOCHONDRIAL-RELATED"/>
    <property type="match status" value="1"/>
</dbReference>
<dbReference type="PROSITE" id="PS00636">
    <property type="entry name" value="DNAJ_1"/>
    <property type="match status" value="1"/>
</dbReference>
<reference evidence="3 4" key="1">
    <citation type="submission" date="2020-04" db="EMBL/GenBank/DDBJ databases">
        <title>Enterovirga sp. isolate from soil.</title>
        <authorList>
            <person name="Chea S."/>
            <person name="Kim D.-U."/>
        </authorList>
    </citation>
    <scope>NUCLEOTIDE SEQUENCE [LARGE SCALE GENOMIC DNA]</scope>
    <source>
        <strain evidence="3 4">DB1703</strain>
    </source>
</reference>
<dbReference type="AlphaFoldDB" id="A0A849IC51"/>
<protein>
    <submittedName>
        <fullName evidence="3">J domain-containing protein</fullName>
    </submittedName>
</protein>
<comment type="caution">
    <text evidence="3">The sequence shown here is derived from an EMBL/GenBank/DDBJ whole genome shotgun (WGS) entry which is preliminary data.</text>
</comment>
<dbReference type="PANTHER" id="PTHR43096:SF52">
    <property type="entry name" value="DNAJ HOMOLOG 1, MITOCHONDRIAL-RELATED"/>
    <property type="match status" value="1"/>
</dbReference>
<evidence type="ECO:0000256" key="1">
    <source>
        <dbReference type="ARBA" id="ARBA00023186"/>
    </source>
</evidence>
<dbReference type="SUPFAM" id="SSF46565">
    <property type="entry name" value="Chaperone J-domain"/>
    <property type="match status" value="1"/>
</dbReference>
<dbReference type="GO" id="GO:0005737">
    <property type="term" value="C:cytoplasm"/>
    <property type="evidence" value="ECO:0007669"/>
    <property type="project" value="TreeGrafter"/>
</dbReference>
<keyword evidence="1" id="KW-0143">Chaperone</keyword>
<dbReference type="Gene3D" id="2.60.260.20">
    <property type="entry name" value="Urease metallochaperone UreE, N-terminal domain"/>
    <property type="match status" value="2"/>
</dbReference>
<dbReference type="InterPro" id="IPR008971">
    <property type="entry name" value="HSP40/DnaJ_pept-bd"/>
</dbReference>
<dbReference type="Gene3D" id="1.10.287.110">
    <property type="entry name" value="DnaJ domain"/>
    <property type="match status" value="1"/>
</dbReference>
<dbReference type="InterPro" id="IPR001623">
    <property type="entry name" value="DnaJ_domain"/>
</dbReference>
<dbReference type="CDD" id="cd06257">
    <property type="entry name" value="DnaJ"/>
    <property type="match status" value="1"/>
</dbReference>
<dbReference type="GO" id="GO:0051082">
    <property type="term" value="F:unfolded protein binding"/>
    <property type="evidence" value="ECO:0007669"/>
    <property type="project" value="InterPro"/>
</dbReference>
<dbReference type="SMART" id="SM00271">
    <property type="entry name" value="DnaJ"/>
    <property type="match status" value="1"/>
</dbReference>
<proteinExistence type="predicted"/>
<dbReference type="FunFam" id="2.60.260.20:FF:000013">
    <property type="entry name" value="DnaJ subfamily B member 11"/>
    <property type="match status" value="1"/>
</dbReference>
<feature type="domain" description="J" evidence="2">
    <location>
        <begin position="3"/>
        <end position="68"/>
    </location>
</feature>
<dbReference type="Proteomes" id="UP000564885">
    <property type="component" value="Unassembled WGS sequence"/>
</dbReference>
<gene>
    <name evidence="3" type="ORF">HJG44_21040</name>
</gene>
<keyword evidence="4" id="KW-1185">Reference proteome</keyword>
<evidence type="ECO:0000313" key="3">
    <source>
        <dbReference type="EMBL" id="NNM74851.1"/>
    </source>
</evidence>
<accession>A0A849IC51</accession>
<organism evidence="3 4">
    <name type="scientific">Enterovirga aerilata</name>
    <dbReference type="NCBI Taxonomy" id="2730920"/>
    <lineage>
        <taxon>Bacteria</taxon>
        <taxon>Pseudomonadati</taxon>
        <taxon>Pseudomonadota</taxon>
        <taxon>Alphaproteobacteria</taxon>
        <taxon>Hyphomicrobiales</taxon>
        <taxon>Methylobacteriaceae</taxon>
        <taxon>Enterovirga</taxon>
    </lineage>
</organism>
<dbReference type="EMBL" id="JABEPP010000006">
    <property type="protein sequence ID" value="NNM74851.1"/>
    <property type="molecule type" value="Genomic_DNA"/>
</dbReference>
<dbReference type="PRINTS" id="PR00625">
    <property type="entry name" value="JDOMAIN"/>
</dbReference>
<dbReference type="RefSeq" id="WP_171220293.1">
    <property type="nucleotide sequence ID" value="NZ_JABEPP010000006.1"/>
</dbReference>
<name>A0A849IC51_9HYPH</name>
<evidence type="ECO:0000313" key="4">
    <source>
        <dbReference type="Proteomes" id="UP000564885"/>
    </source>
</evidence>
<evidence type="ECO:0000259" key="2">
    <source>
        <dbReference type="PROSITE" id="PS50076"/>
    </source>
</evidence>
<dbReference type="InterPro" id="IPR018253">
    <property type="entry name" value="DnaJ_domain_CS"/>
</dbReference>
<sequence>MRNPYDILGVSKSASDAEIKKAFRKLAKQYHPDRNKDDPKAKDKFAEVNTAYEILGDAEKRAQFDRGEIDAEGKPRFQGFEGFGAGGAREGFSFGFGGGSPFGRSGRGAGAEDIFSQLFGEAMRGGGRARAMRGDDIEATLTVELEDIATAAKQRITLPGGREVEVTLPPGVTDGQTIRLRGLGRPGHGGGEAGDLLLTLKIAPQDRYTIEGSDLRLRLPIDLEDAVLGGKVRVPTPTGVVEMSVPPMTSSGRTFRLRGKGLPAKNGHGDLLVTVEIRLPERSDEDLAEYARKRRAARVR</sequence>